<keyword evidence="2" id="KW-1185">Reference proteome</keyword>
<sequence length="186" mass="21483">MMIQRFAMLMALSTYLVVIGGCNSNTVSLKEAESITAEFKGSAFVPPPRAIDDLMARLKRPQIAATKNLADSCNGVERDSHWIRRFKEYLKHYQPSDRINTTEHPIGGWNFEYGWELYRGISIQEIRRGNLQRAEQAQRTYLNLIPDNRRGLRFPDTHISLSFRLAGVISAKVRPLLRHQNRWRVA</sequence>
<name>A0A1T2L3R2_9GAMM</name>
<dbReference type="RefSeq" id="WP_078484141.1">
    <property type="nucleotide sequence ID" value="NZ_MPRL01000048.1"/>
</dbReference>
<reference evidence="1 2" key="1">
    <citation type="submission" date="2016-11" db="EMBL/GenBank/DDBJ databases">
        <title>Mixed transmission modes and dynamic genome evolution in an obligate animal-bacterial symbiosis.</title>
        <authorList>
            <person name="Russell S.L."/>
            <person name="Corbett-Detig R.B."/>
            <person name="Cavanaugh C.M."/>
        </authorList>
    </citation>
    <scope>NUCLEOTIDE SEQUENCE [LARGE SCALE GENOMIC DNA]</scope>
    <source>
        <strain evidence="1">Sveles-Q1</strain>
    </source>
</reference>
<dbReference type="AlphaFoldDB" id="A0A1T2L3R2"/>
<comment type="caution">
    <text evidence="1">The sequence shown here is derived from an EMBL/GenBank/DDBJ whole genome shotgun (WGS) entry which is preliminary data.</text>
</comment>
<evidence type="ECO:0000313" key="2">
    <source>
        <dbReference type="Proteomes" id="UP000191110"/>
    </source>
</evidence>
<proteinExistence type="predicted"/>
<organism evidence="1 2">
    <name type="scientific">Solemya pervernicosa gill symbiont</name>
    <dbReference type="NCBI Taxonomy" id="642797"/>
    <lineage>
        <taxon>Bacteria</taxon>
        <taxon>Pseudomonadati</taxon>
        <taxon>Pseudomonadota</taxon>
        <taxon>Gammaproteobacteria</taxon>
        <taxon>sulfur-oxidizing symbionts</taxon>
    </lineage>
</organism>
<dbReference type="PROSITE" id="PS51257">
    <property type="entry name" value="PROKAR_LIPOPROTEIN"/>
    <property type="match status" value="1"/>
</dbReference>
<dbReference type="EMBL" id="MPRL01000048">
    <property type="protein sequence ID" value="OOZ39576.1"/>
    <property type="molecule type" value="Genomic_DNA"/>
</dbReference>
<dbReference type="Proteomes" id="UP000191110">
    <property type="component" value="Unassembled WGS sequence"/>
</dbReference>
<gene>
    <name evidence="1" type="ORF">BOW53_11060</name>
</gene>
<accession>A0A1T2L3R2</accession>
<evidence type="ECO:0000313" key="1">
    <source>
        <dbReference type="EMBL" id="OOZ39576.1"/>
    </source>
</evidence>
<protein>
    <submittedName>
        <fullName evidence="1">Uncharacterized protein</fullName>
    </submittedName>
</protein>